<dbReference type="InterPro" id="IPR013655">
    <property type="entry name" value="PAS_fold_3"/>
</dbReference>
<name>A0AAC9TXF3_9GAMM</name>
<evidence type="ECO:0000256" key="10">
    <source>
        <dbReference type="ARBA" id="ARBA00029447"/>
    </source>
</evidence>
<evidence type="ECO:0000256" key="6">
    <source>
        <dbReference type="ARBA" id="ARBA00022692"/>
    </source>
</evidence>
<dbReference type="PRINTS" id="PR00260">
    <property type="entry name" value="CHEMTRNSDUCR"/>
</dbReference>
<dbReference type="PANTHER" id="PTHR32089">
    <property type="entry name" value="METHYL-ACCEPTING CHEMOTAXIS PROTEIN MCPB"/>
    <property type="match status" value="1"/>
</dbReference>
<feature type="domain" description="Methyl-accepting transducer" evidence="13">
    <location>
        <begin position="248"/>
        <end position="484"/>
    </location>
</feature>
<dbReference type="GO" id="GO:0005886">
    <property type="term" value="C:plasma membrane"/>
    <property type="evidence" value="ECO:0007669"/>
    <property type="project" value="UniProtKB-SubCell"/>
</dbReference>
<evidence type="ECO:0000256" key="1">
    <source>
        <dbReference type="ARBA" id="ARBA00004429"/>
    </source>
</evidence>
<reference evidence="15 16" key="1">
    <citation type="submission" date="2017-06" db="EMBL/GenBank/DDBJ databases">
        <title>Complete genome sequence of Shewanella marisflavi EP1 associated with anaerobic 2,4-dinitrotoluene reduction and salt tolerance.</title>
        <authorList>
            <person name="Huang J."/>
        </authorList>
    </citation>
    <scope>NUCLEOTIDE SEQUENCE [LARGE SCALE GENOMIC DNA]</scope>
    <source>
        <strain evidence="15 16">EP1</strain>
    </source>
</reference>
<dbReference type="Pfam" id="PF00015">
    <property type="entry name" value="MCPsignal"/>
    <property type="match status" value="1"/>
</dbReference>
<dbReference type="Pfam" id="PF08447">
    <property type="entry name" value="PAS_3"/>
    <property type="match status" value="1"/>
</dbReference>
<dbReference type="SMART" id="SM00283">
    <property type="entry name" value="MA"/>
    <property type="match status" value="1"/>
</dbReference>
<dbReference type="RefSeq" id="WP_088903958.1">
    <property type="nucleotide sequence ID" value="NZ_CP022272.1"/>
</dbReference>
<evidence type="ECO:0000313" key="16">
    <source>
        <dbReference type="Proteomes" id="UP000198233"/>
    </source>
</evidence>
<comment type="subcellular location">
    <subcellularLocation>
        <location evidence="1">Cell inner membrane</location>
        <topology evidence="1">Multi-pass membrane protein</topology>
    </subcellularLocation>
</comment>
<dbReference type="CDD" id="cd00130">
    <property type="entry name" value="PAS"/>
    <property type="match status" value="1"/>
</dbReference>
<evidence type="ECO:0000256" key="9">
    <source>
        <dbReference type="ARBA" id="ARBA00023224"/>
    </source>
</evidence>
<dbReference type="EMBL" id="CP022272">
    <property type="protein sequence ID" value="ASJ95831.1"/>
    <property type="molecule type" value="Genomic_DNA"/>
</dbReference>
<evidence type="ECO:0000313" key="15">
    <source>
        <dbReference type="EMBL" id="ASJ95831.1"/>
    </source>
</evidence>
<dbReference type="PANTHER" id="PTHR32089:SF112">
    <property type="entry name" value="LYSOZYME-LIKE PROTEIN-RELATED"/>
    <property type="match status" value="1"/>
</dbReference>
<proteinExistence type="inferred from homology"/>
<feature type="transmembrane region" description="Helical" evidence="12">
    <location>
        <begin position="148"/>
        <end position="168"/>
    </location>
</feature>
<dbReference type="SUPFAM" id="SSF58104">
    <property type="entry name" value="Methyl-accepting chemotaxis protein (MCP) signaling domain"/>
    <property type="match status" value="1"/>
</dbReference>
<keyword evidence="8 12" id="KW-0472">Membrane</keyword>
<evidence type="ECO:0000256" key="5">
    <source>
        <dbReference type="ARBA" id="ARBA00022519"/>
    </source>
</evidence>
<dbReference type="InterPro" id="IPR000014">
    <property type="entry name" value="PAS"/>
</dbReference>
<dbReference type="NCBIfam" id="TIGR00229">
    <property type="entry name" value="sensory_box"/>
    <property type="match status" value="1"/>
</dbReference>
<evidence type="ECO:0000256" key="8">
    <source>
        <dbReference type="ARBA" id="ARBA00023136"/>
    </source>
</evidence>
<keyword evidence="7 12" id="KW-1133">Transmembrane helix</keyword>
<gene>
    <name evidence="15" type="ORF">CFF01_04065</name>
</gene>
<dbReference type="InterPro" id="IPR004089">
    <property type="entry name" value="MCPsignal_dom"/>
</dbReference>
<keyword evidence="5" id="KW-0997">Cell inner membrane</keyword>
<evidence type="ECO:0000259" key="14">
    <source>
        <dbReference type="PROSITE" id="PS50112"/>
    </source>
</evidence>
<evidence type="ECO:0000256" key="12">
    <source>
        <dbReference type="SAM" id="Phobius"/>
    </source>
</evidence>
<feature type="transmembrane region" description="Helical" evidence="12">
    <location>
        <begin position="174"/>
        <end position="193"/>
    </location>
</feature>
<feature type="domain" description="PAS" evidence="14">
    <location>
        <begin position="24"/>
        <end position="59"/>
    </location>
</feature>
<dbReference type="GO" id="GO:0006935">
    <property type="term" value="P:chemotaxis"/>
    <property type="evidence" value="ECO:0007669"/>
    <property type="project" value="UniProtKB-KW"/>
</dbReference>
<accession>A0AAC9TXF3</accession>
<keyword evidence="9 11" id="KW-0807">Transducer</keyword>
<comment type="similarity">
    <text evidence="10">Belongs to the methyl-accepting chemotaxis (MCP) protein family.</text>
</comment>
<dbReference type="FunFam" id="3.30.450.20:FF:000046">
    <property type="entry name" value="Aerotaxis sensor receptor"/>
    <property type="match status" value="1"/>
</dbReference>
<keyword evidence="6 12" id="KW-0812">Transmembrane</keyword>
<dbReference type="Gene3D" id="1.10.287.950">
    <property type="entry name" value="Methyl-accepting chemotaxis protein"/>
    <property type="match status" value="1"/>
</dbReference>
<dbReference type="GO" id="GO:0007165">
    <property type="term" value="P:signal transduction"/>
    <property type="evidence" value="ECO:0007669"/>
    <property type="project" value="UniProtKB-KW"/>
</dbReference>
<evidence type="ECO:0000256" key="7">
    <source>
        <dbReference type="ARBA" id="ARBA00022989"/>
    </source>
</evidence>
<dbReference type="Proteomes" id="UP000198233">
    <property type="component" value="Chromosome"/>
</dbReference>
<dbReference type="PROSITE" id="PS50111">
    <property type="entry name" value="CHEMOTAXIS_TRANSDUC_2"/>
    <property type="match status" value="1"/>
</dbReference>
<dbReference type="Gene3D" id="3.30.450.20">
    <property type="entry name" value="PAS domain"/>
    <property type="match status" value="1"/>
</dbReference>
<sequence length="519" mass="56400">MSDSKCVGNEVRFSESDVLLSTTDLDSRITYANSDFCKVAGYSLEEMVGHPHNLVRHPDMPKQAFADMWQNLRAGESWMGPVKNRCKNGDYYWVNAFVTPIKDSTNKTTEYQSIRTMPDRDVVERATAEYRKINQGKSSGALKSHFDVTFYVMALLVLASVLNGVAVVASGFTLTSILPLLCLGVGFGLFALWRGKYLALVKKSQAIYDNSIMSYIYSGTNDLSAVVNLALEMQQAKLKAVIGRVNDVTEHVNESAQITVDSGKQVSQLLKDQIDETTQMAAATEEMSYTIQELAKIVEQANEASAISKEQTNASSQSVQKTIEAIHDVDKQLSIAQTELKTLVGGNEHIVKSLSDINAIAEQTNLLALNAAIEAARAGEHGRGFSVVADEVRALAARTQQSTRDIAELVANLSQSSSNAQSAMSRGIALSGQSVAQALESGQSLALIETEIERLTELNQRVMQSIEEQSSVSEQVAVGILNIKELAVSTGDRGAESQRSSEGLLNKVAEQTALIRQFS</sequence>
<keyword evidence="2" id="KW-1003">Cell membrane</keyword>
<evidence type="ECO:0000259" key="13">
    <source>
        <dbReference type="PROSITE" id="PS50111"/>
    </source>
</evidence>
<keyword evidence="4" id="KW-0145">Chemotaxis</keyword>
<dbReference type="GO" id="GO:0004888">
    <property type="term" value="F:transmembrane signaling receptor activity"/>
    <property type="evidence" value="ECO:0007669"/>
    <property type="project" value="InterPro"/>
</dbReference>
<organism evidence="15 16">
    <name type="scientific">Shewanella marisflavi</name>
    <dbReference type="NCBI Taxonomy" id="260364"/>
    <lineage>
        <taxon>Bacteria</taxon>
        <taxon>Pseudomonadati</taxon>
        <taxon>Pseudomonadota</taxon>
        <taxon>Gammaproteobacteria</taxon>
        <taxon>Alteromonadales</taxon>
        <taxon>Shewanellaceae</taxon>
        <taxon>Shewanella</taxon>
    </lineage>
</organism>
<evidence type="ECO:0000256" key="11">
    <source>
        <dbReference type="PROSITE-ProRule" id="PRU00284"/>
    </source>
</evidence>
<dbReference type="InterPro" id="IPR004090">
    <property type="entry name" value="Chemotax_Me-accpt_rcpt"/>
</dbReference>
<dbReference type="KEGG" id="smav:CFF01_04065"/>
<evidence type="ECO:0000256" key="4">
    <source>
        <dbReference type="ARBA" id="ARBA00022500"/>
    </source>
</evidence>
<dbReference type="PROSITE" id="PS50112">
    <property type="entry name" value="PAS"/>
    <property type="match status" value="1"/>
</dbReference>
<evidence type="ECO:0000256" key="2">
    <source>
        <dbReference type="ARBA" id="ARBA00022475"/>
    </source>
</evidence>
<evidence type="ECO:0000256" key="3">
    <source>
        <dbReference type="ARBA" id="ARBA00022481"/>
    </source>
</evidence>
<protein>
    <submittedName>
        <fullName evidence="15">Chemotaxis protein</fullName>
    </submittedName>
</protein>
<dbReference type="AlphaFoldDB" id="A0AAC9TXF3"/>
<keyword evidence="3" id="KW-0488">Methylation</keyword>